<evidence type="ECO:0000256" key="2">
    <source>
        <dbReference type="ARBA" id="ARBA00001946"/>
    </source>
</evidence>
<evidence type="ECO:0000256" key="5">
    <source>
        <dbReference type="ARBA" id="ARBA00013078"/>
    </source>
</evidence>
<feature type="binding site" evidence="10">
    <location>
        <position position="10"/>
    </location>
    <ligand>
        <name>Mg(2+)</name>
        <dbReference type="ChEBI" id="CHEBI:18420"/>
    </ligand>
</feature>
<feature type="active site" description="Nucleophile" evidence="10">
    <location>
        <position position="8"/>
    </location>
</feature>
<dbReference type="RefSeq" id="WP_322184852.1">
    <property type="nucleotide sequence ID" value="NZ_JAXLPB010000001.1"/>
</dbReference>
<keyword evidence="8 10" id="KW-0460">Magnesium</keyword>
<dbReference type="EC" id="3.1.3.18" evidence="5 10"/>
<comment type="catalytic activity">
    <reaction evidence="1 10">
        <text>2-phosphoglycolate + H2O = glycolate + phosphate</text>
        <dbReference type="Rhea" id="RHEA:14369"/>
        <dbReference type="ChEBI" id="CHEBI:15377"/>
        <dbReference type="ChEBI" id="CHEBI:29805"/>
        <dbReference type="ChEBI" id="CHEBI:43474"/>
        <dbReference type="ChEBI" id="CHEBI:58033"/>
        <dbReference type="EC" id="3.1.3.18"/>
    </reaction>
</comment>
<organism evidence="11 12">
    <name type="scientific">Fulvimarina uroteuthidis</name>
    <dbReference type="NCBI Taxonomy" id="3098149"/>
    <lineage>
        <taxon>Bacteria</taxon>
        <taxon>Pseudomonadati</taxon>
        <taxon>Pseudomonadota</taxon>
        <taxon>Alphaproteobacteria</taxon>
        <taxon>Hyphomicrobiales</taxon>
        <taxon>Aurantimonadaceae</taxon>
        <taxon>Fulvimarina</taxon>
    </lineage>
</organism>
<feature type="binding site" evidence="10">
    <location>
        <position position="170"/>
    </location>
    <ligand>
        <name>Mg(2+)</name>
        <dbReference type="ChEBI" id="CHEBI:18420"/>
    </ligand>
</feature>
<keyword evidence="12" id="KW-1185">Reference proteome</keyword>
<keyword evidence="7 10" id="KW-0378">Hydrolase</keyword>
<dbReference type="SUPFAM" id="SSF56784">
    <property type="entry name" value="HAD-like"/>
    <property type="match status" value="1"/>
</dbReference>
<dbReference type="Gene3D" id="3.40.50.1000">
    <property type="entry name" value="HAD superfamily/HAD-like"/>
    <property type="match status" value="1"/>
</dbReference>
<evidence type="ECO:0000256" key="4">
    <source>
        <dbReference type="ARBA" id="ARBA00006171"/>
    </source>
</evidence>
<reference evidence="11 12" key="1">
    <citation type="submission" date="2023-12" db="EMBL/GenBank/DDBJ databases">
        <title>Description of Novel Strain Fulvimarina sp. 2208YS6-2-32 isolated from Uroteuthis (Photololigo) edulis.</title>
        <authorList>
            <person name="Park J.-S."/>
        </authorList>
    </citation>
    <scope>NUCLEOTIDE SEQUENCE [LARGE SCALE GENOMIC DNA]</scope>
    <source>
        <strain evidence="11 12">2208YS6-2-32</strain>
    </source>
</reference>
<proteinExistence type="inferred from homology"/>
<evidence type="ECO:0000256" key="3">
    <source>
        <dbReference type="ARBA" id="ARBA00004818"/>
    </source>
</evidence>
<evidence type="ECO:0000256" key="8">
    <source>
        <dbReference type="ARBA" id="ARBA00022842"/>
    </source>
</evidence>
<keyword evidence="6 10" id="KW-0479">Metal-binding</keyword>
<dbReference type="InterPro" id="IPR006439">
    <property type="entry name" value="HAD-SF_hydro_IA"/>
</dbReference>
<comment type="similarity">
    <text evidence="4 10">Belongs to the HAD-like hydrolase superfamily. CbbY/CbbZ/Gph/YieH family.</text>
</comment>
<evidence type="ECO:0000256" key="6">
    <source>
        <dbReference type="ARBA" id="ARBA00022723"/>
    </source>
</evidence>
<comment type="caution">
    <text evidence="11">The sequence shown here is derived from an EMBL/GenBank/DDBJ whole genome shotgun (WGS) entry which is preliminary data.</text>
</comment>
<dbReference type="PRINTS" id="PR00413">
    <property type="entry name" value="HADHALOGNASE"/>
</dbReference>
<sequence length="230" mass="24676">MTKLAVFDLDGTLVDTAPDLTASLNMCLAADRLAPLPVDLARPHAGHGARKMLGFAYGHHGRDLPDALADEHLERFLSHYEANIADLSRPFPGVVAAMDRLSRSGWSLAVCTNKRESLAVKLLDALDLSDRFVAICGQDTFAGMKPDPAHLGGTIDRARVPRDRVVMIGDTMTDVAAARALCVPCILMDFGHAEIEAGRKQVAAVLTDYDQLTPTLADALLEPEPSPAGR</sequence>
<evidence type="ECO:0000313" key="11">
    <source>
        <dbReference type="EMBL" id="MDY8107653.1"/>
    </source>
</evidence>
<dbReference type="SFLD" id="SFLDS00003">
    <property type="entry name" value="Haloacid_Dehalogenase"/>
    <property type="match status" value="1"/>
</dbReference>
<comment type="cofactor">
    <cofactor evidence="2 10">
        <name>Mg(2+)</name>
        <dbReference type="ChEBI" id="CHEBI:18420"/>
    </cofactor>
</comment>
<dbReference type="PANTHER" id="PTHR43434:SF1">
    <property type="entry name" value="PHOSPHOGLYCOLATE PHOSPHATASE"/>
    <property type="match status" value="1"/>
</dbReference>
<evidence type="ECO:0000256" key="7">
    <source>
        <dbReference type="ARBA" id="ARBA00022801"/>
    </source>
</evidence>
<comment type="function">
    <text evidence="10">Specifically catalyzes the dephosphorylation of 2-phosphoglycolate. Is involved in the dissimilation of the intracellular 2-phosphoglycolate formed during the DNA repair of 3'-phosphoglycolate ends, a major class of DNA lesions induced by oxidative stress.</text>
</comment>
<protein>
    <recommendedName>
        <fullName evidence="5 10">Phosphoglycolate phosphatase</fullName>
        <shortName evidence="10">PGP</shortName>
        <shortName evidence="10">PGPase</shortName>
        <ecNumber evidence="5 10">3.1.3.18</ecNumber>
    </recommendedName>
</protein>
<evidence type="ECO:0000256" key="1">
    <source>
        <dbReference type="ARBA" id="ARBA00000830"/>
    </source>
</evidence>
<dbReference type="InterPro" id="IPR037512">
    <property type="entry name" value="PGPase_prok"/>
</dbReference>
<evidence type="ECO:0000313" key="12">
    <source>
        <dbReference type="Proteomes" id="UP001294412"/>
    </source>
</evidence>
<gene>
    <name evidence="11" type="ORF">U0C82_00630</name>
</gene>
<name>A0ABU5HWY6_9HYPH</name>
<dbReference type="Proteomes" id="UP001294412">
    <property type="component" value="Unassembled WGS sequence"/>
</dbReference>
<dbReference type="PANTHER" id="PTHR43434">
    <property type="entry name" value="PHOSPHOGLYCOLATE PHOSPHATASE"/>
    <property type="match status" value="1"/>
</dbReference>
<accession>A0ABU5HWY6</accession>
<evidence type="ECO:0000256" key="10">
    <source>
        <dbReference type="HAMAP-Rule" id="MF_00495"/>
    </source>
</evidence>
<dbReference type="HAMAP" id="MF_00495">
    <property type="entry name" value="GPH_hydrolase_bact"/>
    <property type="match status" value="1"/>
</dbReference>
<dbReference type="Gene3D" id="1.10.150.240">
    <property type="entry name" value="Putative phosphatase, domain 2"/>
    <property type="match status" value="1"/>
</dbReference>
<dbReference type="InterPro" id="IPR023214">
    <property type="entry name" value="HAD_sf"/>
</dbReference>
<dbReference type="Pfam" id="PF00702">
    <property type="entry name" value="Hydrolase"/>
    <property type="match status" value="1"/>
</dbReference>
<dbReference type="SFLD" id="SFLDG01129">
    <property type="entry name" value="C1.5:_HAD__Beta-PGM__Phosphata"/>
    <property type="match status" value="1"/>
</dbReference>
<dbReference type="InterPro" id="IPR036412">
    <property type="entry name" value="HAD-like_sf"/>
</dbReference>
<feature type="binding site" evidence="10">
    <location>
        <position position="8"/>
    </location>
    <ligand>
        <name>Mg(2+)</name>
        <dbReference type="ChEBI" id="CHEBI:18420"/>
    </ligand>
</feature>
<dbReference type="InterPro" id="IPR050155">
    <property type="entry name" value="HAD-like_hydrolase_sf"/>
</dbReference>
<dbReference type="InterPro" id="IPR023198">
    <property type="entry name" value="PGP-like_dom2"/>
</dbReference>
<dbReference type="EMBL" id="JAXLPB010000001">
    <property type="protein sequence ID" value="MDY8107653.1"/>
    <property type="molecule type" value="Genomic_DNA"/>
</dbReference>
<evidence type="ECO:0000256" key="9">
    <source>
        <dbReference type="ARBA" id="ARBA00023277"/>
    </source>
</evidence>
<comment type="pathway">
    <text evidence="3 10">Organic acid metabolism; glycolate biosynthesis; glycolate from 2-phosphoglycolate: step 1/1.</text>
</comment>
<keyword evidence="9 10" id="KW-0119">Carbohydrate metabolism</keyword>